<dbReference type="GO" id="GO:0051211">
    <property type="term" value="P:anisotropic cell growth"/>
    <property type="evidence" value="ECO:0007669"/>
    <property type="project" value="InterPro"/>
</dbReference>
<dbReference type="PANTHER" id="PTHR46369:SF2">
    <property type="entry name" value="PROTEIN CELLULOSE SYNTHASE INTERACTIVE 1"/>
    <property type="match status" value="1"/>
</dbReference>
<organism evidence="2 3">
    <name type="scientific">Helianthus annuus</name>
    <name type="common">Common sunflower</name>
    <dbReference type="NCBI Taxonomy" id="4232"/>
    <lineage>
        <taxon>Eukaryota</taxon>
        <taxon>Viridiplantae</taxon>
        <taxon>Streptophyta</taxon>
        <taxon>Embryophyta</taxon>
        <taxon>Tracheophyta</taxon>
        <taxon>Spermatophyta</taxon>
        <taxon>Magnoliopsida</taxon>
        <taxon>eudicotyledons</taxon>
        <taxon>Gunneridae</taxon>
        <taxon>Pentapetalae</taxon>
        <taxon>asterids</taxon>
        <taxon>campanulids</taxon>
        <taxon>Asterales</taxon>
        <taxon>Asteraceae</taxon>
        <taxon>Asteroideae</taxon>
        <taxon>Heliantheae alliance</taxon>
        <taxon>Heliantheae</taxon>
        <taxon>Helianthus</taxon>
    </lineage>
</organism>
<dbReference type="PANTHER" id="PTHR46369">
    <property type="entry name" value="PROTEIN CELLULOSE SYNTHASE INTERACTIVE 1"/>
    <property type="match status" value="1"/>
</dbReference>
<dbReference type="InterPro" id="IPR044297">
    <property type="entry name" value="CSI1/2/3"/>
</dbReference>
<protein>
    <recommendedName>
        <fullName evidence="4">Retrotransposon gag domain-containing protein</fullName>
    </recommendedName>
</protein>
<evidence type="ECO:0008006" key="4">
    <source>
        <dbReference type="Google" id="ProtNLM"/>
    </source>
</evidence>
<evidence type="ECO:0000256" key="1">
    <source>
        <dbReference type="SAM" id="MobiDB-lite"/>
    </source>
</evidence>
<feature type="compositionally biased region" description="Basic and acidic residues" evidence="1">
    <location>
        <begin position="163"/>
        <end position="199"/>
    </location>
</feature>
<dbReference type="EMBL" id="MNCJ02000327">
    <property type="protein sequence ID" value="KAF5777584.1"/>
    <property type="molecule type" value="Genomic_DNA"/>
</dbReference>
<proteinExistence type="predicted"/>
<gene>
    <name evidence="2" type="ORF">HanXRQr2_Chr12g0537411</name>
</gene>
<evidence type="ECO:0000313" key="3">
    <source>
        <dbReference type="Proteomes" id="UP000215914"/>
    </source>
</evidence>
<dbReference type="Gramene" id="mRNA:HanXRQr2_Chr12g0537411">
    <property type="protein sequence ID" value="CDS:HanXRQr2_Chr12g0537411.1"/>
    <property type="gene ID" value="HanXRQr2_Chr12g0537411"/>
</dbReference>
<comment type="caution">
    <text evidence="2">The sequence shown here is derived from an EMBL/GenBank/DDBJ whole genome shotgun (WGS) entry which is preliminary data.</text>
</comment>
<dbReference type="GO" id="GO:0010330">
    <property type="term" value="C:cellulose synthase complex"/>
    <property type="evidence" value="ECO:0007669"/>
    <property type="project" value="InterPro"/>
</dbReference>
<reference evidence="2" key="2">
    <citation type="submission" date="2020-06" db="EMBL/GenBank/DDBJ databases">
        <title>Helianthus annuus Genome sequencing and assembly Release 2.</title>
        <authorList>
            <person name="Gouzy J."/>
            <person name="Langlade N."/>
            <person name="Munos S."/>
        </authorList>
    </citation>
    <scope>NUCLEOTIDE SEQUENCE</scope>
    <source>
        <tissue evidence="2">Leaves</tissue>
    </source>
</reference>
<sequence length="240" mass="27891">MIQSSSNKLTMELAVEEIMALRQEGTVKNYCEEFESLLNQVKYSEEISECYAIYLFMDGLEPEIKDVFITWHQYSFNNVKDYISLALKLDANELKDSLSPYDPNSSFYDAFKVFDVNDSTGNGRVISNDVSSENGNDNKTATKVFDEMPERFGKEIQELIDGDDAKENEEDRKKDQIHINLRDDGKEMNRDHEKERENQSRINNWSVSLVMFDDKSRNGGCEFQHINNTKMRDEFASMVF</sequence>
<evidence type="ECO:0000313" key="2">
    <source>
        <dbReference type="EMBL" id="KAF5777584.1"/>
    </source>
</evidence>
<feature type="region of interest" description="Disordered" evidence="1">
    <location>
        <begin position="163"/>
        <end position="200"/>
    </location>
</feature>
<keyword evidence="3" id="KW-1185">Reference proteome</keyword>
<dbReference type="AlphaFoldDB" id="A0A9K3HFY0"/>
<accession>A0A9K3HFY0</accession>
<name>A0A9K3HFY0_HELAN</name>
<reference evidence="2" key="1">
    <citation type="journal article" date="2017" name="Nature">
        <title>The sunflower genome provides insights into oil metabolism, flowering and Asterid evolution.</title>
        <authorList>
            <person name="Badouin H."/>
            <person name="Gouzy J."/>
            <person name="Grassa C.J."/>
            <person name="Murat F."/>
            <person name="Staton S.E."/>
            <person name="Cottret L."/>
            <person name="Lelandais-Briere C."/>
            <person name="Owens G.L."/>
            <person name="Carrere S."/>
            <person name="Mayjonade B."/>
            <person name="Legrand L."/>
            <person name="Gill N."/>
            <person name="Kane N.C."/>
            <person name="Bowers J.E."/>
            <person name="Hubner S."/>
            <person name="Bellec A."/>
            <person name="Berard A."/>
            <person name="Berges H."/>
            <person name="Blanchet N."/>
            <person name="Boniface M.C."/>
            <person name="Brunel D."/>
            <person name="Catrice O."/>
            <person name="Chaidir N."/>
            <person name="Claudel C."/>
            <person name="Donnadieu C."/>
            <person name="Faraut T."/>
            <person name="Fievet G."/>
            <person name="Helmstetter N."/>
            <person name="King M."/>
            <person name="Knapp S.J."/>
            <person name="Lai Z."/>
            <person name="Le Paslier M.C."/>
            <person name="Lippi Y."/>
            <person name="Lorenzon L."/>
            <person name="Mandel J.R."/>
            <person name="Marage G."/>
            <person name="Marchand G."/>
            <person name="Marquand E."/>
            <person name="Bret-Mestries E."/>
            <person name="Morien E."/>
            <person name="Nambeesan S."/>
            <person name="Nguyen T."/>
            <person name="Pegot-Espagnet P."/>
            <person name="Pouilly N."/>
            <person name="Raftis F."/>
            <person name="Sallet E."/>
            <person name="Schiex T."/>
            <person name="Thomas J."/>
            <person name="Vandecasteele C."/>
            <person name="Vares D."/>
            <person name="Vear F."/>
            <person name="Vautrin S."/>
            <person name="Crespi M."/>
            <person name="Mangin B."/>
            <person name="Burke J.M."/>
            <person name="Salse J."/>
            <person name="Munos S."/>
            <person name="Vincourt P."/>
            <person name="Rieseberg L.H."/>
            <person name="Langlade N.B."/>
        </authorList>
    </citation>
    <scope>NUCLEOTIDE SEQUENCE</scope>
    <source>
        <tissue evidence="2">Leaves</tissue>
    </source>
</reference>
<dbReference type="GO" id="GO:2001006">
    <property type="term" value="P:regulation of cellulose biosynthetic process"/>
    <property type="evidence" value="ECO:0007669"/>
    <property type="project" value="InterPro"/>
</dbReference>
<dbReference type="GO" id="GO:0008017">
    <property type="term" value="F:microtubule binding"/>
    <property type="evidence" value="ECO:0007669"/>
    <property type="project" value="InterPro"/>
</dbReference>
<dbReference type="Proteomes" id="UP000215914">
    <property type="component" value="Unassembled WGS sequence"/>
</dbReference>